<dbReference type="AlphaFoldDB" id="M5UQG0"/>
<comment type="caution">
    <text evidence="1">The sequence shown here is derived from an EMBL/GenBank/DDBJ whole genome shotgun (WGS) entry which is preliminary data.</text>
</comment>
<dbReference type="Proteomes" id="UP000011885">
    <property type="component" value="Unassembled WGS sequence"/>
</dbReference>
<dbReference type="PATRIC" id="fig|1263870.3.peg.411"/>
<proteinExistence type="predicted"/>
<dbReference type="EMBL" id="ANOH01000033">
    <property type="protein sequence ID" value="EMI58203.1"/>
    <property type="molecule type" value="Genomic_DNA"/>
</dbReference>
<organism evidence="1 2">
    <name type="scientific">Rhodopirellula sallentina SM41</name>
    <dbReference type="NCBI Taxonomy" id="1263870"/>
    <lineage>
        <taxon>Bacteria</taxon>
        <taxon>Pseudomonadati</taxon>
        <taxon>Planctomycetota</taxon>
        <taxon>Planctomycetia</taxon>
        <taxon>Pirellulales</taxon>
        <taxon>Pirellulaceae</taxon>
        <taxon>Rhodopirellula</taxon>
    </lineage>
</organism>
<reference evidence="1 2" key="1">
    <citation type="journal article" date="2013" name="Mar. Genomics">
        <title>Expression of sulfatases in Rhodopirellula baltica and the diversity of sulfatases in the genus Rhodopirellula.</title>
        <authorList>
            <person name="Wegner C.E."/>
            <person name="Richter-Heitmann T."/>
            <person name="Klindworth A."/>
            <person name="Klockow C."/>
            <person name="Richter M."/>
            <person name="Achstetter T."/>
            <person name="Glockner F.O."/>
            <person name="Harder J."/>
        </authorList>
    </citation>
    <scope>NUCLEOTIDE SEQUENCE [LARGE SCALE GENOMIC DNA]</scope>
    <source>
        <strain evidence="1 2">SM41</strain>
    </source>
</reference>
<sequence>MSPLVDLMNGNYERRVKFAKKEFQPIAERLIRSKTLGKWLLWIDPLGR</sequence>
<gene>
    <name evidence="1" type="ORF">RSSM_00374</name>
</gene>
<dbReference type="RefSeq" id="WP_008673804.1">
    <property type="nucleotide sequence ID" value="NZ_ANOH01000033.1"/>
</dbReference>
<name>M5UQG0_9BACT</name>
<evidence type="ECO:0000313" key="2">
    <source>
        <dbReference type="Proteomes" id="UP000011885"/>
    </source>
</evidence>
<keyword evidence="2" id="KW-1185">Reference proteome</keyword>
<evidence type="ECO:0000313" key="1">
    <source>
        <dbReference type="EMBL" id="EMI58203.1"/>
    </source>
</evidence>
<accession>M5UQG0</accession>
<protein>
    <submittedName>
        <fullName evidence="1">Uncharacterized protein</fullName>
    </submittedName>
</protein>